<dbReference type="AlphaFoldDB" id="A0A7U7ELT9"/>
<keyword evidence="3" id="KW-1185">Reference proteome</keyword>
<feature type="domain" description="YjiS-like" evidence="1">
    <location>
        <begin position="27"/>
        <end position="61"/>
    </location>
</feature>
<name>A0A7U7ELT9_9GAMM</name>
<dbReference type="Pfam" id="PF06568">
    <property type="entry name" value="YjiS-like"/>
    <property type="match status" value="1"/>
</dbReference>
<organism evidence="2 3">
    <name type="scientific">Zestomonas carbonaria</name>
    <dbReference type="NCBI Taxonomy" id="2762745"/>
    <lineage>
        <taxon>Bacteria</taxon>
        <taxon>Pseudomonadati</taxon>
        <taxon>Pseudomonadota</taxon>
        <taxon>Gammaproteobacteria</taxon>
        <taxon>Pseudomonadales</taxon>
        <taxon>Pseudomonadaceae</taxon>
        <taxon>Zestomonas</taxon>
    </lineage>
</organism>
<evidence type="ECO:0000313" key="2">
    <source>
        <dbReference type="EMBL" id="CAD5107393.1"/>
    </source>
</evidence>
<accession>A0A7U7ELT9</accession>
<evidence type="ECO:0000313" key="3">
    <source>
        <dbReference type="Proteomes" id="UP000583387"/>
    </source>
</evidence>
<sequence length="71" mass="8336">MERTQPISAAQRNTCQVTCEGGLLRLFGLIALWQQRVRTRRQLARLDTRLLADVNITPSERAEELRKPFWR</sequence>
<gene>
    <name evidence="2" type="ORF">PSEWESI4_01665</name>
</gene>
<comment type="caution">
    <text evidence="2">The sequence shown here is derived from an EMBL/GenBank/DDBJ whole genome shotgun (WGS) entry which is preliminary data.</text>
</comment>
<dbReference type="InterPro" id="IPR009506">
    <property type="entry name" value="YjiS-like"/>
</dbReference>
<protein>
    <recommendedName>
        <fullName evidence="1">YjiS-like domain-containing protein</fullName>
    </recommendedName>
</protein>
<dbReference type="Proteomes" id="UP000583387">
    <property type="component" value="Unassembled WGS sequence"/>
</dbReference>
<dbReference type="EMBL" id="CAJFCI010000034">
    <property type="protein sequence ID" value="CAD5107393.1"/>
    <property type="molecule type" value="Genomic_DNA"/>
</dbReference>
<evidence type="ECO:0000259" key="1">
    <source>
        <dbReference type="Pfam" id="PF06568"/>
    </source>
</evidence>
<reference evidence="2 3" key="1">
    <citation type="submission" date="2020-08" db="EMBL/GenBank/DDBJ databases">
        <authorList>
            <person name="Criscuolo A."/>
        </authorList>
    </citation>
    <scope>NUCLEOTIDE SEQUENCE [LARGE SCALE GENOMIC DNA]</scope>
    <source>
        <strain evidence="2">CIP111764</strain>
    </source>
</reference>
<proteinExistence type="predicted"/>
<dbReference type="RefSeq" id="WP_187670744.1">
    <property type="nucleotide sequence ID" value="NZ_CAJFCI010000034.1"/>
</dbReference>